<evidence type="ECO:0000313" key="9">
    <source>
        <dbReference type="Proteomes" id="UP000445000"/>
    </source>
</evidence>
<evidence type="ECO:0000256" key="1">
    <source>
        <dbReference type="ARBA" id="ARBA00004141"/>
    </source>
</evidence>
<name>A0A829Y5E6_9GAMM</name>
<accession>A0A829Y5E6</accession>
<feature type="domain" description="Major facilitator superfamily (MFS) profile" evidence="7">
    <location>
        <begin position="1"/>
        <end position="393"/>
    </location>
</feature>
<feature type="transmembrane region" description="Helical" evidence="6">
    <location>
        <begin position="277"/>
        <end position="298"/>
    </location>
</feature>
<dbReference type="Pfam" id="PF07690">
    <property type="entry name" value="MFS_1"/>
    <property type="match status" value="1"/>
</dbReference>
<keyword evidence="9" id="KW-1185">Reference proteome</keyword>
<dbReference type="RefSeq" id="WP_161810158.1">
    <property type="nucleotide sequence ID" value="NZ_BLJN01000001.1"/>
</dbReference>
<dbReference type="PANTHER" id="PTHR12778">
    <property type="entry name" value="SOLUTE CARRIER FAMILY 33 ACETYL-COA TRANSPORTER -RELATED"/>
    <property type="match status" value="1"/>
</dbReference>
<comment type="subcellular location">
    <subcellularLocation>
        <location evidence="1">Membrane</location>
        <topology evidence="1">Multi-pass membrane protein</topology>
    </subcellularLocation>
</comment>
<feature type="transmembrane region" description="Helical" evidence="6">
    <location>
        <begin position="367"/>
        <end position="389"/>
    </location>
</feature>
<dbReference type="EMBL" id="BLJN01000001">
    <property type="protein sequence ID" value="GFE78231.1"/>
    <property type="molecule type" value="Genomic_DNA"/>
</dbReference>
<dbReference type="InterPro" id="IPR020846">
    <property type="entry name" value="MFS_dom"/>
</dbReference>
<reference evidence="9" key="1">
    <citation type="submission" date="2020-01" db="EMBL/GenBank/DDBJ databases">
        <title>'Steroidobacter agaridevorans' sp. nov., agar-degrading bacteria isolated from rhizosphere soils.</title>
        <authorList>
            <person name="Ikenaga M."/>
            <person name="Kataoka M."/>
            <person name="Murouchi A."/>
            <person name="Katsuragi S."/>
            <person name="Sakai M."/>
        </authorList>
    </citation>
    <scope>NUCLEOTIDE SEQUENCE [LARGE SCALE GENOMIC DNA]</scope>
    <source>
        <strain evidence="9">YU21-B</strain>
    </source>
</reference>
<dbReference type="PRINTS" id="PR01035">
    <property type="entry name" value="TCRTETA"/>
</dbReference>
<keyword evidence="4 6" id="KW-1133">Transmembrane helix</keyword>
<dbReference type="GO" id="GO:0022857">
    <property type="term" value="F:transmembrane transporter activity"/>
    <property type="evidence" value="ECO:0007669"/>
    <property type="project" value="InterPro"/>
</dbReference>
<feature type="transmembrane region" description="Helical" evidence="6">
    <location>
        <begin position="95"/>
        <end position="116"/>
    </location>
</feature>
<keyword evidence="2" id="KW-0813">Transport</keyword>
<feature type="transmembrane region" description="Helical" evidence="6">
    <location>
        <begin position="304"/>
        <end position="328"/>
    </location>
</feature>
<organism evidence="8 9">
    <name type="scientific">Steroidobacter agaridevorans</name>
    <dbReference type="NCBI Taxonomy" id="2695856"/>
    <lineage>
        <taxon>Bacteria</taxon>
        <taxon>Pseudomonadati</taxon>
        <taxon>Pseudomonadota</taxon>
        <taxon>Gammaproteobacteria</taxon>
        <taxon>Steroidobacterales</taxon>
        <taxon>Steroidobacteraceae</taxon>
        <taxon>Steroidobacter</taxon>
    </lineage>
</organism>
<protein>
    <submittedName>
        <fullName evidence="8">MFS transporter</fullName>
    </submittedName>
</protein>
<proteinExistence type="predicted"/>
<evidence type="ECO:0000259" key="7">
    <source>
        <dbReference type="PROSITE" id="PS50850"/>
    </source>
</evidence>
<sequence>MTRSYKITLLIALYMAQGLPFGFFTLALPVLLREAGYSLTQISLLSFVALPWVLKFLWAPILDHTGTRRAWLLGFQLASIIGALLLTQADPSHGLMVLIVAAFAFNILAASQDVITDGLAVRMLDTKERGLANAIQVGAYRFGMILGGGLLLSVFARTNWQVTFVCMAGLLAVTVLPTFFLKETTTTADGAKYSASDLLIGWARRLMQPGILWFAAIIFLYRFGDQMVATLLGPFLIDQGMNKEAIALMKGTVGSATSLFGAVIGGWLAYSAGRRTAVLTSGIAQAASYTLYIVAALGMGGVPLLWVATICEGVIGTMATVALFTLMMDASDPEHAGTDYTLFASLVVVMSPIGNLSGAAVADAVGYAPAFTLGSILALLGTLLVVGMLDHKPVPARIEQVWRRAAAN</sequence>
<evidence type="ECO:0000313" key="8">
    <source>
        <dbReference type="EMBL" id="GFE78231.1"/>
    </source>
</evidence>
<feature type="transmembrane region" description="Helical" evidence="6">
    <location>
        <begin position="7"/>
        <end position="32"/>
    </location>
</feature>
<feature type="transmembrane region" description="Helical" evidence="6">
    <location>
        <begin position="202"/>
        <end position="224"/>
    </location>
</feature>
<dbReference type="InterPro" id="IPR011701">
    <property type="entry name" value="MFS"/>
</dbReference>
<gene>
    <name evidence="8" type="ORF">GCM10011487_02310</name>
</gene>
<dbReference type="InterPro" id="IPR001958">
    <property type="entry name" value="Tet-R_TetA/multi-R_MdtG-like"/>
</dbReference>
<evidence type="ECO:0000256" key="4">
    <source>
        <dbReference type="ARBA" id="ARBA00022989"/>
    </source>
</evidence>
<dbReference type="PROSITE" id="PS50850">
    <property type="entry name" value="MFS"/>
    <property type="match status" value="1"/>
</dbReference>
<dbReference type="SUPFAM" id="SSF103473">
    <property type="entry name" value="MFS general substrate transporter"/>
    <property type="match status" value="1"/>
</dbReference>
<dbReference type="Gene3D" id="1.20.1250.20">
    <property type="entry name" value="MFS general substrate transporter like domains"/>
    <property type="match status" value="2"/>
</dbReference>
<evidence type="ECO:0000256" key="3">
    <source>
        <dbReference type="ARBA" id="ARBA00022692"/>
    </source>
</evidence>
<feature type="transmembrane region" description="Helical" evidence="6">
    <location>
        <begin position="340"/>
        <end position="361"/>
    </location>
</feature>
<dbReference type="GO" id="GO:0016020">
    <property type="term" value="C:membrane"/>
    <property type="evidence" value="ECO:0007669"/>
    <property type="project" value="UniProtKB-SubCell"/>
</dbReference>
<feature type="transmembrane region" description="Helical" evidence="6">
    <location>
        <begin position="70"/>
        <end position="89"/>
    </location>
</feature>
<dbReference type="PANTHER" id="PTHR12778:SF10">
    <property type="entry name" value="MAJOR FACILITATOR SUPERFAMILY DOMAIN-CONTAINING PROTEIN 3"/>
    <property type="match status" value="1"/>
</dbReference>
<feature type="transmembrane region" description="Helical" evidence="6">
    <location>
        <begin position="38"/>
        <end position="58"/>
    </location>
</feature>
<evidence type="ECO:0000256" key="6">
    <source>
        <dbReference type="SAM" id="Phobius"/>
    </source>
</evidence>
<feature type="transmembrane region" description="Helical" evidence="6">
    <location>
        <begin position="162"/>
        <end position="181"/>
    </location>
</feature>
<keyword evidence="3 6" id="KW-0812">Transmembrane</keyword>
<evidence type="ECO:0000256" key="5">
    <source>
        <dbReference type="ARBA" id="ARBA00023136"/>
    </source>
</evidence>
<feature type="transmembrane region" description="Helical" evidence="6">
    <location>
        <begin position="244"/>
        <end position="270"/>
    </location>
</feature>
<dbReference type="Proteomes" id="UP000445000">
    <property type="component" value="Unassembled WGS sequence"/>
</dbReference>
<keyword evidence="5 6" id="KW-0472">Membrane</keyword>
<dbReference type="CDD" id="cd17485">
    <property type="entry name" value="MFS_MFSD3"/>
    <property type="match status" value="1"/>
</dbReference>
<dbReference type="InterPro" id="IPR036259">
    <property type="entry name" value="MFS_trans_sf"/>
</dbReference>
<feature type="transmembrane region" description="Helical" evidence="6">
    <location>
        <begin position="137"/>
        <end position="156"/>
    </location>
</feature>
<dbReference type="AlphaFoldDB" id="A0A829Y5E6"/>
<evidence type="ECO:0000256" key="2">
    <source>
        <dbReference type="ARBA" id="ARBA00022448"/>
    </source>
</evidence>
<dbReference type="InterPro" id="IPR004752">
    <property type="entry name" value="AmpG_permease/AT-1"/>
</dbReference>
<comment type="caution">
    <text evidence="8">The sequence shown here is derived from an EMBL/GenBank/DDBJ whole genome shotgun (WGS) entry which is preliminary data.</text>
</comment>